<evidence type="ECO:0000313" key="3">
    <source>
        <dbReference type="Proteomes" id="UP000307592"/>
    </source>
</evidence>
<dbReference type="InterPro" id="IPR011608">
    <property type="entry name" value="PRD"/>
</dbReference>
<protein>
    <submittedName>
        <fullName evidence="2">Transcriptional antiterminator</fullName>
    </submittedName>
</protein>
<organism evidence="2 3">
    <name type="scientific">Photorhabdus luminescens subsp. sonorensis</name>
    <dbReference type="NCBI Taxonomy" id="1173677"/>
    <lineage>
        <taxon>Bacteria</taxon>
        <taxon>Pseudomonadati</taxon>
        <taxon>Pseudomonadota</taxon>
        <taxon>Gammaproteobacteria</taxon>
        <taxon>Enterobacterales</taxon>
        <taxon>Morganellaceae</taxon>
        <taxon>Photorhabdus</taxon>
    </lineage>
</organism>
<evidence type="ECO:0000313" key="2">
    <source>
        <dbReference type="EMBL" id="TNH43635.1"/>
    </source>
</evidence>
<dbReference type="NCBIfam" id="TIGR03582">
    <property type="entry name" value="EF_0829"/>
    <property type="match status" value="1"/>
</dbReference>
<dbReference type="InterPro" id="IPR020044">
    <property type="entry name" value="PRD_EF0829/AHA3910"/>
</dbReference>
<accession>A0A5C4RIM3</accession>
<dbReference type="AlphaFoldDB" id="A0A5C4RIM3"/>
<proteinExistence type="predicted"/>
<reference evidence="2 3" key="1">
    <citation type="submission" date="2019-01" db="EMBL/GenBank/DDBJ databases">
        <title>Draft genome assembly of Photorhabdus luminescens subsp. sonorensis Caborca.</title>
        <authorList>
            <person name="Duong D.A."/>
            <person name="Espinosa-Artiles P."/>
            <person name="Orozco R.A."/>
            <person name="Molnar I."/>
            <person name="Stock P."/>
        </authorList>
    </citation>
    <scope>NUCLEOTIDE SEQUENCE [LARGE SCALE GENOMIC DNA]</scope>
    <source>
        <strain evidence="2 3">Caborca</strain>
    </source>
</reference>
<sequence length="112" mass="12841">MSDRLILFNMVENNLELMEVTKELLLTISDWLKEIEAYTTDIQQKMMELHVKAMVMRAKTGELLPTVDKSLFTDISLESMQLAEQIINILPGLAIEEAWLLSVHFEIACSNN</sequence>
<dbReference type="RefSeq" id="WP_139655537.1">
    <property type="nucleotide sequence ID" value="NZ_CAWOQH010000035.1"/>
</dbReference>
<name>A0A5C4RIM3_PHOLU</name>
<feature type="domain" description="PRD" evidence="1">
    <location>
        <begin position="12"/>
        <end position="112"/>
    </location>
</feature>
<dbReference type="PROSITE" id="PS51372">
    <property type="entry name" value="PRD_2"/>
    <property type="match status" value="1"/>
</dbReference>
<dbReference type="EMBL" id="SBIJ01000013">
    <property type="protein sequence ID" value="TNH43635.1"/>
    <property type="molecule type" value="Genomic_DNA"/>
</dbReference>
<evidence type="ECO:0000259" key="1">
    <source>
        <dbReference type="PROSITE" id="PS51372"/>
    </source>
</evidence>
<dbReference type="InterPro" id="IPR036634">
    <property type="entry name" value="PRD_sf"/>
</dbReference>
<dbReference type="Gene3D" id="1.10.1790.10">
    <property type="entry name" value="PRD domain"/>
    <property type="match status" value="1"/>
</dbReference>
<dbReference type="Proteomes" id="UP000307592">
    <property type="component" value="Unassembled WGS sequence"/>
</dbReference>
<gene>
    <name evidence="2" type="ORF">EP164_09870</name>
</gene>
<dbReference type="SUPFAM" id="SSF63520">
    <property type="entry name" value="PTS-regulatory domain, PRD"/>
    <property type="match status" value="1"/>
</dbReference>
<dbReference type="GO" id="GO:0006355">
    <property type="term" value="P:regulation of DNA-templated transcription"/>
    <property type="evidence" value="ECO:0007669"/>
    <property type="project" value="InterPro"/>
</dbReference>
<comment type="caution">
    <text evidence="2">The sequence shown here is derived from an EMBL/GenBank/DDBJ whole genome shotgun (WGS) entry which is preliminary data.</text>
</comment>